<protein>
    <submittedName>
        <fullName evidence="1">Uncharacterized protein</fullName>
    </submittedName>
</protein>
<reference evidence="1" key="1">
    <citation type="submission" date="2014-05" db="EMBL/GenBank/DDBJ databases">
        <authorList>
            <person name="Chronopoulou M."/>
        </authorList>
    </citation>
    <scope>NUCLEOTIDE SEQUENCE</scope>
    <source>
        <tissue evidence="1">Whole organism</tissue>
    </source>
</reference>
<name>A0A0K2TQK0_LEPSM</name>
<dbReference type="AlphaFoldDB" id="A0A0K2TQK0"/>
<organism evidence="1">
    <name type="scientific">Lepeophtheirus salmonis</name>
    <name type="common">Salmon louse</name>
    <name type="synonym">Caligus salmonis</name>
    <dbReference type="NCBI Taxonomy" id="72036"/>
    <lineage>
        <taxon>Eukaryota</taxon>
        <taxon>Metazoa</taxon>
        <taxon>Ecdysozoa</taxon>
        <taxon>Arthropoda</taxon>
        <taxon>Crustacea</taxon>
        <taxon>Multicrustacea</taxon>
        <taxon>Hexanauplia</taxon>
        <taxon>Copepoda</taxon>
        <taxon>Siphonostomatoida</taxon>
        <taxon>Caligidae</taxon>
        <taxon>Lepeophtheirus</taxon>
    </lineage>
</organism>
<accession>A0A0K2TQK0</accession>
<proteinExistence type="predicted"/>
<dbReference type="EMBL" id="HACA01010305">
    <property type="protein sequence ID" value="CDW27666.1"/>
    <property type="molecule type" value="Transcribed_RNA"/>
</dbReference>
<evidence type="ECO:0000313" key="1">
    <source>
        <dbReference type="EMBL" id="CDW27666.1"/>
    </source>
</evidence>
<sequence length="71" mass="8498">MVKMTCFGLNRMISKGFSDMNSEEMSPHFSCDLINQPRKYNLFRFRRKIPIPSCPLNLNTLKFILQQYMIY</sequence>